<keyword evidence="10" id="KW-1185">Reference proteome</keyword>
<dbReference type="RefSeq" id="WP_114377950.1">
    <property type="nucleotide sequence ID" value="NZ_QPJD01000001.1"/>
</dbReference>
<dbReference type="PANTHER" id="PTHR43330">
    <property type="entry name" value="METHIONINE AMINOPEPTIDASE"/>
    <property type="match status" value="1"/>
</dbReference>
<feature type="binding site" evidence="6">
    <location>
        <position position="202"/>
    </location>
    <ligand>
        <name>a divalent metal cation</name>
        <dbReference type="ChEBI" id="CHEBI:60240"/>
        <label>2</label>
        <note>catalytic</note>
    </ligand>
</feature>
<comment type="similarity">
    <text evidence="6">Belongs to the peptidase M24A family. Methionine aminopeptidase type 1 subfamily.</text>
</comment>
<dbReference type="Gene3D" id="3.90.230.10">
    <property type="entry name" value="Creatinase/methionine aminopeptidase superfamily"/>
    <property type="match status" value="1"/>
</dbReference>
<evidence type="ECO:0000256" key="2">
    <source>
        <dbReference type="ARBA" id="ARBA00022438"/>
    </source>
</evidence>
<feature type="binding site" evidence="6">
    <location>
        <position position="233"/>
    </location>
    <ligand>
        <name>a divalent metal cation</name>
        <dbReference type="ChEBI" id="CHEBI:60240"/>
        <label>1</label>
    </ligand>
</feature>
<comment type="catalytic activity">
    <reaction evidence="6 7">
        <text>Release of N-terminal amino acids, preferentially methionine, from peptides and arylamides.</text>
        <dbReference type="EC" id="3.4.11.18"/>
    </reaction>
</comment>
<evidence type="ECO:0000256" key="5">
    <source>
        <dbReference type="ARBA" id="ARBA00022801"/>
    </source>
</evidence>
<organism evidence="9 10">
    <name type="scientific">Paenibacillus prosopidis</name>
    <dbReference type="NCBI Taxonomy" id="630520"/>
    <lineage>
        <taxon>Bacteria</taxon>
        <taxon>Bacillati</taxon>
        <taxon>Bacillota</taxon>
        <taxon>Bacilli</taxon>
        <taxon>Bacillales</taxon>
        <taxon>Paenibacillaceae</taxon>
        <taxon>Paenibacillus</taxon>
    </lineage>
</organism>
<dbReference type="GO" id="GO:0006508">
    <property type="term" value="P:proteolysis"/>
    <property type="evidence" value="ECO:0007669"/>
    <property type="project" value="UniProtKB-KW"/>
</dbReference>
<dbReference type="PRINTS" id="PR00599">
    <property type="entry name" value="MAPEPTIDASE"/>
</dbReference>
<dbReference type="GO" id="GO:0046872">
    <property type="term" value="F:metal ion binding"/>
    <property type="evidence" value="ECO:0007669"/>
    <property type="project" value="UniProtKB-UniRule"/>
</dbReference>
<dbReference type="GO" id="GO:0004239">
    <property type="term" value="F:initiator methionyl aminopeptidase activity"/>
    <property type="evidence" value="ECO:0007669"/>
    <property type="project" value="UniProtKB-UniRule"/>
</dbReference>
<dbReference type="EC" id="3.4.11.18" evidence="6 7"/>
<name>A0A368WDA4_9BACL</name>
<dbReference type="InterPro" id="IPR001714">
    <property type="entry name" value="Pept_M24_MAP"/>
</dbReference>
<proteinExistence type="inferred from homology"/>
<evidence type="ECO:0000256" key="1">
    <source>
        <dbReference type="ARBA" id="ARBA00002521"/>
    </source>
</evidence>
<evidence type="ECO:0000313" key="10">
    <source>
        <dbReference type="Proteomes" id="UP000252415"/>
    </source>
</evidence>
<dbReference type="GO" id="GO:0070006">
    <property type="term" value="F:metalloaminopeptidase activity"/>
    <property type="evidence" value="ECO:0007669"/>
    <property type="project" value="UniProtKB-UniRule"/>
</dbReference>
<dbReference type="NCBIfam" id="TIGR00500">
    <property type="entry name" value="met_pdase_I"/>
    <property type="match status" value="1"/>
</dbReference>
<feature type="binding site" evidence="6">
    <location>
        <position position="169"/>
    </location>
    <ligand>
        <name>a divalent metal cation</name>
        <dbReference type="ChEBI" id="CHEBI:60240"/>
        <label>2</label>
        <note>catalytic</note>
    </ligand>
</feature>
<gene>
    <name evidence="6" type="primary">map</name>
    <name evidence="9" type="ORF">DFP97_10114</name>
</gene>
<feature type="domain" description="Peptidase M24" evidence="8">
    <location>
        <begin position="13"/>
        <end position="240"/>
    </location>
</feature>
<dbReference type="SUPFAM" id="SSF55920">
    <property type="entry name" value="Creatinase/aminopeptidase"/>
    <property type="match status" value="1"/>
</dbReference>
<feature type="binding site" evidence="6">
    <location>
        <position position="78"/>
    </location>
    <ligand>
        <name>substrate</name>
    </ligand>
</feature>
<accession>A0A368WDA4</accession>
<feature type="binding site" evidence="6">
    <location>
        <position position="233"/>
    </location>
    <ligand>
        <name>a divalent metal cation</name>
        <dbReference type="ChEBI" id="CHEBI:60240"/>
        <label>2</label>
        <note>catalytic</note>
    </ligand>
</feature>
<dbReference type="AlphaFoldDB" id="A0A368WDA4"/>
<evidence type="ECO:0000256" key="6">
    <source>
        <dbReference type="HAMAP-Rule" id="MF_01974"/>
    </source>
</evidence>
<evidence type="ECO:0000256" key="3">
    <source>
        <dbReference type="ARBA" id="ARBA00022670"/>
    </source>
</evidence>
<reference evidence="9 10" key="1">
    <citation type="submission" date="2018-07" db="EMBL/GenBank/DDBJ databases">
        <title>Genomic Encyclopedia of Type Strains, Phase III (KMG-III): the genomes of soil and plant-associated and newly described type strains.</title>
        <authorList>
            <person name="Whitman W."/>
        </authorList>
    </citation>
    <scope>NUCLEOTIDE SEQUENCE [LARGE SCALE GENOMIC DNA]</scope>
    <source>
        <strain evidence="9 10">CECT 7506</strain>
    </source>
</reference>
<dbReference type="InterPro" id="IPR000994">
    <property type="entry name" value="Pept_M24"/>
</dbReference>
<comment type="cofactor">
    <cofactor evidence="6">
        <name>Co(2+)</name>
        <dbReference type="ChEBI" id="CHEBI:48828"/>
    </cofactor>
    <cofactor evidence="6">
        <name>Zn(2+)</name>
        <dbReference type="ChEBI" id="CHEBI:29105"/>
    </cofactor>
    <cofactor evidence="6">
        <name>Mn(2+)</name>
        <dbReference type="ChEBI" id="CHEBI:29035"/>
    </cofactor>
    <cofactor evidence="6">
        <name>Fe(2+)</name>
        <dbReference type="ChEBI" id="CHEBI:29033"/>
    </cofactor>
    <text evidence="6">Binds 2 divalent metal cations per subunit. Has a high-affinity and a low affinity metal-binding site. The true nature of the physiological cofactor is under debate. The enzyme is active with cobalt, zinc, manganese or divalent iron ions. Most likely, methionine aminopeptidases function as mononuclear Fe(2+)-metalloproteases under physiological conditions, and the catalytically relevant metal-binding site has been assigned to the histidine-containing high-affinity site.</text>
</comment>
<keyword evidence="3 6" id="KW-0645">Protease</keyword>
<comment type="function">
    <text evidence="1 6">Removes the N-terminal methionine from nascent proteins. The N-terminal methionine is often cleaved when the second residue in the primary sequence is small and uncharged (Met-Ala-, Cys, Gly, Pro, Ser, Thr, or Val). Requires deformylation of the N(alpha)-formylated initiator methionine before it can be hydrolyzed.</text>
</comment>
<dbReference type="Pfam" id="PF00557">
    <property type="entry name" value="Peptidase_M24"/>
    <property type="match status" value="1"/>
</dbReference>
<keyword evidence="4 6" id="KW-0479">Metal-binding</keyword>
<dbReference type="EMBL" id="QPJD01000001">
    <property type="protein sequence ID" value="RCW51674.1"/>
    <property type="molecule type" value="Genomic_DNA"/>
</dbReference>
<comment type="caution">
    <text evidence="9">The sequence shown here is derived from an EMBL/GenBank/DDBJ whole genome shotgun (WGS) entry which is preliminary data.</text>
</comment>
<dbReference type="InterPro" id="IPR036005">
    <property type="entry name" value="Creatinase/aminopeptidase-like"/>
</dbReference>
<keyword evidence="2 6" id="KW-0031">Aminopeptidase</keyword>
<dbReference type="HAMAP" id="MF_01974">
    <property type="entry name" value="MetAP_1"/>
    <property type="match status" value="1"/>
</dbReference>
<dbReference type="PANTHER" id="PTHR43330:SF17">
    <property type="entry name" value="METHIONINE AMINOPEPTIDASE"/>
    <property type="match status" value="1"/>
</dbReference>
<dbReference type="InterPro" id="IPR002467">
    <property type="entry name" value="Pept_M24A_MAP1"/>
</dbReference>
<keyword evidence="5 6" id="KW-0378">Hydrolase</keyword>
<dbReference type="Proteomes" id="UP000252415">
    <property type="component" value="Unassembled WGS sequence"/>
</dbReference>
<dbReference type="OrthoDB" id="9802055at2"/>
<evidence type="ECO:0000256" key="4">
    <source>
        <dbReference type="ARBA" id="ARBA00022723"/>
    </source>
</evidence>
<dbReference type="CDD" id="cd01086">
    <property type="entry name" value="MetAP1"/>
    <property type="match status" value="1"/>
</dbReference>
<comment type="subunit">
    <text evidence="6">Monomer.</text>
</comment>
<evidence type="ECO:0000313" key="9">
    <source>
        <dbReference type="EMBL" id="RCW51674.1"/>
    </source>
</evidence>
<protein>
    <recommendedName>
        <fullName evidence="6 7">Methionine aminopeptidase</fullName>
        <shortName evidence="6">MAP</shortName>
        <shortName evidence="6">MetAP</shortName>
        <ecNumber evidence="6 7">3.4.11.18</ecNumber>
    </recommendedName>
    <alternativeName>
        <fullName evidence="6">Peptidase M</fullName>
    </alternativeName>
</protein>
<dbReference type="GO" id="GO:0005829">
    <property type="term" value="C:cytosol"/>
    <property type="evidence" value="ECO:0007669"/>
    <property type="project" value="TreeGrafter"/>
</dbReference>
<evidence type="ECO:0000259" key="8">
    <source>
        <dbReference type="Pfam" id="PF00557"/>
    </source>
</evidence>
<evidence type="ECO:0000256" key="7">
    <source>
        <dbReference type="RuleBase" id="RU003653"/>
    </source>
</evidence>
<feature type="binding site" evidence="6">
    <location>
        <position position="176"/>
    </location>
    <ligand>
        <name>substrate</name>
    </ligand>
</feature>
<feature type="binding site" evidence="6">
    <location>
        <position position="106"/>
    </location>
    <ligand>
        <name>a divalent metal cation</name>
        <dbReference type="ChEBI" id="CHEBI:60240"/>
        <label>1</label>
    </ligand>
</feature>
<sequence>MAVDLKTKEHIRGIRKAGRIVAACHKALSKRIAPGVTTQEIDRFVERFMLDRGATPAQKGYKGYPFATCASVNEVVCHGFPDSVPLETGDIVTIDMVADLDGWKADSAWTYAIGRTTASTEKLLSIAKQAMLDGIKQAVPGNRLGDIGFAVQSRAERAGFQVVTAFVGHGIGRSMHEYPEVVYRGIPGQGIELEEGMVITIEPIITAGRAEVYIGPDGWTASTRDGGWAAQFEHTVAVTKEGPIVLTRWE</sequence>
<feature type="binding site" evidence="6">
    <location>
        <position position="95"/>
    </location>
    <ligand>
        <name>a divalent metal cation</name>
        <dbReference type="ChEBI" id="CHEBI:60240"/>
        <label>1</label>
    </ligand>
</feature>
<feature type="binding site" evidence="6">
    <location>
        <position position="106"/>
    </location>
    <ligand>
        <name>a divalent metal cation</name>
        <dbReference type="ChEBI" id="CHEBI:60240"/>
        <label>2</label>
        <note>catalytic</note>
    </ligand>
</feature>